<dbReference type="PROSITE" id="PS50943">
    <property type="entry name" value="HTH_CROC1"/>
    <property type="match status" value="1"/>
</dbReference>
<organism evidence="3 4">
    <name type="scientific">candidate division WS6 bacterium GW2011_GWF2_39_15</name>
    <dbReference type="NCBI Taxonomy" id="1619100"/>
    <lineage>
        <taxon>Bacteria</taxon>
        <taxon>Candidatus Dojkabacteria</taxon>
    </lineage>
</organism>
<dbReference type="InterPro" id="IPR010982">
    <property type="entry name" value="Lambda_DNA-bd_dom_sf"/>
</dbReference>
<protein>
    <submittedName>
        <fullName evidence="3">Transcriptional regulator, XRE family</fullName>
    </submittedName>
</protein>
<dbReference type="Gene3D" id="1.10.260.40">
    <property type="entry name" value="lambda repressor-like DNA-binding domains"/>
    <property type="match status" value="1"/>
</dbReference>
<dbReference type="STRING" id="1619100.UT34_C0002G0064"/>
<reference evidence="3 4" key="1">
    <citation type="journal article" date="2015" name="Nature">
        <title>rRNA introns, odd ribosomes, and small enigmatic genomes across a large radiation of phyla.</title>
        <authorList>
            <person name="Brown C.T."/>
            <person name="Hug L.A."/>
            <person name="Thomas B.C."/>
            <person name="Sharon I."/>
            <person name="Castelle C.J."/>
            <person name="Singh A."/>
            <person name="Wilkins M.J."/>
            <person name="Williams K.H."/>
            <person name="Banfield J.F."/>
        </authorList>
    </citation>
    <scope>NUCLEOTIDE SEQUENCE [LARGE SCALE GENOMIC DNA]</scope>
</reference>
<gene>
    <name evidence="3" type="ORF">UT34_C0002G0064</name>
</gene>
<comment type="caution">
    <text evidence="3">The sequence shown here is derived from an EMBL/GenBank/DDBJ whole genome shotgun (WGS) entry which is preliminary data.</text>
</comment>
<dbReference type="PANTHER" id="PTHR46558">
    <property type="entry name" value="TRACRIPTIONAL REGULATORY PROTEIN-RELATED-RELATED"/>
    <property type="match status" value="1"/>
</dbReference>
<proteinExistence type="predicted"/>
<dbReference type="SMART" id="SM00530">
    <property type="entry name" value="HTH_XRE"/>
    <property type="match status" value="1"/>
</dbReference>
<dbReference type="Pfam" id="PF01381">
    <property type="entry name" value="HTH_3"/>
    <property type="match status" value="1"/>
</dbReference>
<dbReference type="AlphaFoldDB" id="A0A0G0QV80"/>
<dbReference type="EMBL" id="LBWK01000002">
    <property type="protein sequence ID" value="KKR05557.1"/>
    <property type="molecule type" value="Genomic_DNA"/>
</dbReference>
<dbReference type="SUPFAM" id="SSF47413">
    <property type="entry name" value="lambda repressor-like DNA-binding domains"/>
    <property type="match status" value="1"/>
</dbReference>
<dbReference type="PANTHER" id="PTHR46558:SF4">
    <property type="entry name" value="DNA-BIDING PHAGE PROTEIN"/>
    <property type="match status" value="1"/>
</dbReference>
<evidence type="ECO:0000259" key="2">
    <source>
        <dbReference type="PROSITE" id="PS50943"/>
    </source>
</evidence>
<dbReference type="InterPro" id="IPR001387">
    <property type="entry name" value="Cro/C1-type_HTH"/>
</dbReference>
<name>A0A0G0QV80_9BACT</name>
<dbReference type="CDD" id="cd00093">
    <property type="entry name" value="HTH_XRE"/>
    <property type="match status" value="1"/>
</dbReference>
<feature type="domain" description="HTH cro/C1-type" evidence="2">
    <location>
        <begin position="10"/>
        <end position="63"/>
    </location>
</feature>
<dbReference type="Proteomes" id="UP000034799">
    <property type="component" value="Unassembled WGS sequence"/>
</dbReference>
<evidence type="ECO:0000313" key="3">
    <source>
        <dbReference type="EMBL" id="KKR05557.1"/>
    </source>
</evidence>
<keyword evidence="1" id="KW-0238">DNA-binding</keyword>
<dbReference type="GO" id="GO:0003677">
    <property type="term" value="F:DNA binding"/>
    <property type="evidence" value="ECO:0007669"/>
    <property type="project" value="UniProtKB-KW"/>
</dbReference>
<accession>A0A0G0QV80</accession>
<evidence type="ECO:0000256" key="1">
    <source>
        <dbReference type="ARBA" id="ARBA00023125"/>
    </source>
</evidence>
<sequence length="175" mass="20024">MKYKEVGQKIRDYRQRKEMTQQELADKIGVTWEMVSRYERGKSSPFSRINEISEALSTTSSQLLQNDNNASEYKYYEVPLFTSIPKSLSFESTQATFFYTAPKWIYELGTYVFAVESKIIKNNTLELRDGGIVYVAQNKLSESGIYLVKEGNGFIFSNASIDSVGQVVAQEIKFI</sequence>
<evidence type="ECO:0000313" key="4">
    <source>
        <dbReference type="Proteomes" id="UP000034799"/>
    </source>
</evidence>